<dbReference type="RefSeq" id="WP_164456450.1">
    <property type="nucleotide sequence ID" value="NZ_JAAIJQ010000153.1"/>
</dbReference>
<feature type="coiled-coil region" evidence="1">
    <location>
        <begin position="71"/>
        <end position="98"/>
    </location>
</feature>
<evidence type="ECO:0000256" key="1">
    <source>
        <dbReference type="SAM" id="Coils"/>
    </source>
</evidence>
<keyword evidence="1" id="KW-0175">Coiled coil</keyword>
<name>A0A6M0K5U4_9GAMM</name>
<dbReference type="SUPFAM" id="SSF46689">
    <property type="entry name" value="Homeodomain-like"/>
    <property type="match status" value="1"/>
</dbReference>
<dbReference type="InterPro" id="IPR009057">
    <property type="entry name" value="Homeodomain-like_sf"/>
</dbReference>
<dbReference type="Gene3D" id="1.10.357.10">
    <property type="entry name" value="Tetracycline Repressor, domain 2"/>
    <property type="match status" value="1"/>
</dbReference>
<gene>
    <name evidence="2" type="ORF">G3446_25290</name>
</gene>
<reference evidence="2 3" key="1">
    <citation type="submission" date="2020-02" db="EMBL/GenBank/DDBJ databases">
        <title>Genome sequences of Thiorhodococcus mannitoliphagus and Thiorhodococcus minor, purple sulfur photosynthetic bacteria in the gammaproteobacterial family, Chromatiaceae.</title>
        <authorList>
            <person name="Aviles F.A."/>
            <person name="Meyer T.E."/>
            <person name="Kyndt J.A."/>
        </authorList>
    </citation>
    <scope>NUCLEOTIDE SEQUENCE [LARGE SCALE GENOMIC DNA]</scope>
    <source>
        <strain evidence="2 3">DSM 11518</strain>
    </source>
</reference>
<organism evidence="2 3">
    <name type="scientific">Thiorhodococcus minor</name>
    <dbReference type="NCBI Taxonomy" id="57489"/>
    <lineage>
        <taxon>Bacteria</taxon>
        <taxon>Pseudomonadati</taxon>
        <taxon>Pseudomonadota</taxon>
        <taxon>Gammaproteobacteria</taxon>
        <taxon>Chromatiales</taxon>
        <taxon>Chromatiaceae</taxon>
        <taxon>Thiorhodococcus</taxon>
    </lineage>
</organism>
<keyword evidence="3" id="KW-1185">Reference proteome</keyword>
<dbReference type="Proteomes" id="UP000483379">
    <property type="component" value="Unassembled WGS sequence"/>
</dbReference>
<accession>A0A6M0K5U4</accession>
<protein>
    <submittedName>
        <fullName evidence="2">TetR family transcriptional regulator</fullName>
    </submittedName>
</protein>
<proteinExistence type="predicted"/>
<comment type="caution">
    <text evidence="2">The sequence shown here is derived from an EMBL/GenBank/DDBJ whole genome shotgun (WGS) entry which is preliminary data.</text>
</comment>
<evidence type="ECO:0000313" key="3">
    <source>
        <dbReference type="Proteomes" id="UP000483379"/>
    </source>
</evidence>
<evidence type="ECO:0000313" key="2">
    <source>
        <dbReference type="EMBL" id="NEV65122.1"/>
    </source>
</evidence>
<sequence length="133" mass="14753">MSTRAEHTRESLLQALYRLERGRGRIVKDGKLSIAAVAREAGVSSALIHNRYPDVADQINVAKNKGYRVQRDAKVNELKRQKDMNRELRAEIAELYAKLAKSASVIAALTAENDRLAAIVSSENTIVLPQNRG</sequence>
<dbReference type="AlphaFoldDB" id="A0A6M0K5U4"/>
<dbReference type="EMBL" id="JAAIJQ010000153">
    <property type="protein sequence ID" value="NEV65122.1"/>
    <property type="molecule type" value="Genomic_DNA"/>
</dbReference>